<sequence>MDNTLMDNTLMDNTLMDPIEIKKIIPPNKCTRCSGEHYDYYCVYYNNHSLGNKLIL</sequence>
<dbReference type="AlphaFoldDB" id="A0A6C0J751"/>
<dbReference type="EMBL" id="MN740343">
    <property type="protein sequence ID" value="QHU01489.1"/>
    <property type="molecule type" value="Genomic_DNA"/>
</dbReference>
<reference evidence="1" key="1">
    <citation type="journal article" date="2020" name="Nature">
        <title>Giant virus diversity and host interactions through global metagenomics.</title>
        <authorList>
            <person name="Schulz F."/>
            <person name="Roux S."/>
            <person name="Paez-Espino D."/>
            <person name="Jungbluth S."/>
            <person name="Walsh D.A."/>
            <person name="Denef V.J."/>
            <person name="McMahon K.D."/>
            <person name="Konstantinidis K.T."/>
            <person name="Eloe-Fadrosh E.A."/>
            <person name="Kyrpides N.C."/>
            <person name="Woyke T."/>
        </authorList>
    </citation>
    <scope>NUCLEOTIDE SEQUENCE</scope>
    <source>
        <strain evidence="1">GVMAG-M-3300025860-25</strain>
    </source>
</reference>
<accession>A0A6C0J751</accession>
<evidence type="ECO:0000313" key="1">
    <source>
        <dbReference type="EMBL" id="QHU01489.1"/>
    </source>
</evidence>
<name>A0A6C0J751_9ZZZZ</name>
<proteinExistence type="predicted"/>
<protein>
    <submittedName>
        <fullName evidence="1">Uncharacterized protein</fullName>
    </submittedName>
</protein>
<organism evidence="1">
    <name type="scientific">viral metagenome</name>
    <dbReference type="NCBI Taxonomy" id="1070528"/>
    <lineage>
        <taxon>unclassified sequences</taxon>
        <taxon>metagenomes</taxon>
        <taxon>organismal metagenomes</taxon>
    </lineage>
</organism>